<reference evidence="4" key="1">
    <citation type="submission" date="2020-08" db="EMBL/GenBank/DDBJ databases">
        <title>Multicomponent nature underlies the extraordinary mechanical properties of spider dragline silk.</title>
        <authorList>
            <person name="Kono N."/>
            <person name="Nakamura H."/>
            <person name="Mori M."/>
            <person name="Yoshida Y."/>
            <person name="Ohtoshi R."/>
            <person name="Malay A.D."/>
            <person name="Moran D.A.P."/>
            <person name="Tomita M."/>
            <person name="Numata K."/>
            <person name="Arakawa K."/>
        </authorList>
    </citation>
    <scope>NUCLEOTIDE SEQUENCE</scope>
</reference>
<accession>A0A8X6QAP4</accession>
<gene>
    <name evidence="4" type="primary">A1CF</name>
    <name evidence="4" type="ORF">NPIL_650591</name>
</gene>
<dbReference type="SUPFAM" id="SSF54928">
    <property type="entry name" value="RNA-binding domain, RBD"/>
    <property type="match status" value="2"/>
</dbReference>
<feature type="domain" description="RRM" evidence="3">
    <location>
        <begin position="224"/>
        <end position="296"/>
    </location>
</feature>
<dbReference type="EMBL" id="BMAW01077110">
    <property type="protein sequence ID" value="GFU04687.1"/>
    <property type="molecule type" value="Genomic_DNA"/>
</dbReference>
<organism evidence="4 5">
    <name type="scientific">Nephila pilipes</name>
    <name type="common">Giant wood spider</name>
    <name type="synonym">Nephila maculata</name>
    <dbReference type="NCBI Taxonomy" id="299642"/>
    <lineage>
        <taxon>Eukaryota</taxon>
        <taxon>Metazoa</taxon>
        <taxon>Ecdysozoa</taxon>
        <taxon>Arthropoda</taxon>
        <taxon>Chelicerata</taxon>
        <taxon>Arachnida</taxon>
        <taxon>Araneae</taxon>
        <taxon>Araneomorphae</taxon>
        <taxon>Entelegynae</taxon>
        <taxon>Araneoidea</taxon>
        <taxon>Nephilidae</taxon>
        <taxon>Nephila</taxon>
    </lineage>
</organism>
<evidence type="ECO:0000313" key="4">
    <source>
        <dbReference type="EMBL" id="GFU04687.1"/>
    </source>
</evidence>
<protein>
    <submittedName>
        <fullName evidence="4">APOBEC1 complementation factor</fullName>
    </submittedName>
</protein>
<dbReference type="Pfam" id="PF14709">
    <property type="entry name" value="DND1_DSRM"/>
    <property type="match status" value="1"/>
</dbReference>
<keyword evidence="5" id="KW-1185">Reference proteome</keyword>
<dbReference type="PROSITE" id="PS50102">
    <property type="entry name" value="RRM"/>
    <property type="match status" value="2"/>
</dbReference>
<dbReference type="InterPro" id="IPR012677">
    <property type="entry name" value="Nucleotide-bd_a/b_plait_sf"/>
</dbReference>
<feature type="domain" description="RRM" evidence="3">
    <location>
        <begin position="45"/>
        <end position="123"/>
    </location>
</feature>
<evidence type="ECO:0000313" key="5">
    <source>
        <dbReference type="Proteomes" id="UP000887013"/>
    </source>
</evidence>
<dbReference type="Pfam" id="PF00076">
    <property type="entry name" value="RRM_1"/>
    <property type="match status" value="2"/>
</dbReference>
<proteinExistence type="predicted"/>
<sequence>MSSNLQEKELQALAMKNGYNISLKNRLRKYGPPVGWTGPRPSRGSKILIANLPKNTFEPELVQLCKRFGKIFELYLMLNCRGESHGYCFVTFTYNLGALRAVKGLDKLEIRPHHPIEVCRSIDNCSLYIGGIPSDKNEDEITKEIRQFTTGLYKVTPSKGFVLHYENRQSASAAKQAVTENSVKFKREVIVDWAQPEMQVQDNHMKKMLKMAGRLSYIYSDVMKTLCVHNVAPLTSEDRLYVVFSIEGALEVEMVKKMHDFALIYYTNREDAEIGIEEYDGAVIDGYAIQVTWAKSFEMPNKQIPTSNILSGTLSKLWSKEGLEKTLQKARYPLFPRYTMPSSLTVPDFPKSENLFTVNKPIELLNYICAIKGWGDPKYHLTRIQSEGGDFLFVCRVLISGQRLQKFINDKACKTPEEAKLYAACCVLKKLRVMRIDICASDINLVRNSNLLYNFPRNSSLNNVLLSESGINTCVAPPVVLLDSIPERSSNDPLINTGLNTVCSGKSDNTKAADNVS</sequence>
<evidence type="ECO:0000259" key="3">
    <source>
        <dbReference type="PROSITE" id="PS50102"/>
    </source>
</evidence>
<dbReference type="InterPro" id="IPR000504">
    <property type="entry name" value="RRM_dom"/>
</dbReference>
<evidence type="ECO:0000256" key="1">
    <source>
        <dbReference type="ARBA" id="ARBA00022884"/>
    </source>
</evidence>
<comment type="caution">
    <text evidence="4">The sequence shown here is derived from an EMBL/GenBank/DDBJ whole genome shotgun (WGS) entry which is preliminary data.</text>
</comment>
<name>A0A8X6QAP4_NEPPI</name>
<dbReference type="AlphaFoldDB" id="A0A8X6QAP4"/>
<dbReference type="Gene3D" id="3.30.160.20">
    <property type="match status" value="1"/>
</dbReference>
<dbReference type="PANTHER" id="PTHR21245">
    <property type="entry name" value="HETEROGENEOUS NUCLEAR RIBONUCLEOPROTEIN"/>
    <property type="match status" value="1"/>
</dbReference>
<keyword evidence="1 2" id="KW-0694">RNA-binding</keyword>
<evidence type="ECO:0000256" key="2">
    <source>
        <dbReference type="PROSITE-ProRule" id="PRU00176"/>
    </source>
</evidence>
<dbReference type="Gene3D" id="3.30.70.330">
    <property type="match status" value="3"/>
</dbReference>
<dbReference type="InterPro" id="IPR035979">
    <property type="entry name" value="RBD_domain_sf"/>
</dbReference>
<dbReference type="SUPFAM" id="SSF54768">
    <property type="entry name" value="dsRNA-binding domain-like"/>
    <property type="match status" value="1"/>
</dbReference>
<dbReference type="GO" id="GO:0003723">
    <property type="term" value="F:RNA binding"/>
    <property type="evidence" value="ECO:0007669"/>
    <property type="project" value="UniProtKB-UniRule"/>
</dbReference>
<dbReference type="OrthoDB" id="3800936at2759"/>
<dbReference type="Proteomes" id="UP000887013">
    <property type="component" value="Unassembled WGS sequence"/>
</dbReference>
<dbReference type="SMART" id="SM00360">
    <property type="entry name" value="RRM"/>
    <property type="match status" value="3"/>
</dbReference>